<reference evidence="9" key="2">
    <citation type="journal article" date="2014" name="ISME J.">
        <title>Microbial stratification in low pH oxic and suboxic macroscopic growths along an acid mine drainage.</title>
        <authorList>
            <person name="Mendez-Garcia C."/>
            <person name="Mesa V."/>
            <person name="Sprenger R.R."/>
            <person name="Richter M."/>
            <person name="Diez M.S."/>
            <person name="Solano J."/>
            <person name="Bargiela R."/>
            <person name="Golyshina O.V."/>
            <person name="Manteca A."/>
            <person name="Ramos J.L."/>
            <person name="Gallego J.R."/>
            <person name="Llorente I."/>
            <person name="Martins Dos Santos V.A."/>
            <person name="Jensen O.N."/>
            <person name="Pelaez A.I."/>
            <person name="Sanchez J."/>
            <person name="Ferrer M."/>
        </authorList>
    </citation>
    <scope>NUCLEOTIDE SEQUENCE</scope>
</reference>
<dbReference type="PROSITE" id="PS00069">
    <property type="entry name" value="G6P_DEHYDROGENASE"/>
    <property type="match status" value="1"/>
</dbReference>
<protein>
    <submittedName>
        <fullName evidence="9">Glucose-6-phosphate 1-dehydrogenase</fullName>
    </submittedName>
</protein>
<dbReference type="NCBIfam" id="TIGR00871">
    <property type="entry name" value="zwf"/>
    <property type="match status" value="1"/>
</dbReference>
<feature type="domain" description="Glucose-6-phosphate dehydrogenase C-terminal" evidence="8">
    <location>
        <begin position="62"/>
        <end position="350"/>
    </location>
</feature>
<comment type="caution">
    <text evidence="9">The sequence shown here is derived from an EMBL/GenBank/DDBJ whole genome shotgun (WGS) entry which is preliminary data.</text>
</comment>
<dbReference type="InterPro" id="IPR022674">
    <property type="entry name" value="G6P_DH_NAD-bd"/>
</dbReference>
<sequence>EGLRAAGLTESPGYTRVVVEKPFGRDLASARRLNHDLHRSFAERQIYRIDHYLGKETVQNLLVFRFANMLFESVWSRDRVDFVEITVAEDLGVEERGGYFDGAGVIRDMVQSHLTQLLCLAAMEVPASMDADEVRNEKVKVLRSIAPLRPDDVVRGQYRAGTVAGRRVPGYRQEAGIARDSRTETFVALRLQVKSWRWQGIPFLLRTGKRLPKKSTQIVVHFRKPPVWFFPRRDPAGISANRLTITLQPDEGFELAFEVKQPGHGLQIRTERLHFRYGEAFGPLADAYQTLLLDVARGDPTLFVRADEVEESWRVYDRILRHPGRIHSYPAGTWGPAAADRLVREGGGGWSRP</sequence>
<evidence type="ECO:0000256" key="5">
    <source>
        <dbReference type="ARBA" id="ARBA00023002"/>
    </source>
</evidence>
<reference evidence="9" key="1">
    <citation type="submission" date="2013-08" db="EMBL/GenBank/DDBJ databases">
        <authorList>
            <person name="Mendez C."/>
            <person name="Richter M."/>
            <person name="Ferrer M."/>
            <person name="Sanchez J."/>
        </authorList>
    </citation>
    <scope>NUCLEOTIDE SEQUENCE</scope>
</reference>
<dbReference type="SUPFAM" id="SSF51735">
    <property type="entry name" value="NAD(P)-binding Rossmann-fold domains"/>
    <property type="match status" value="1"/>
</dbReference>
<dbReference type="Gene3D" id="3.30.360.10">
    <property type="entry name" value="Dihydrodipicolinate Reductase, domain 2"/>
    <property type="match status" value="1"/>
</dbReference>
<feature type="domain" description="Glucose-6-phosphate dehydrogenase NAD-binding" evidence="7">
    <location>
        <begin position="2"/>
        <end position="60"/>
    </location>
</feature>
<keyword evidence="6" id="KW-0119">Carbohydrate metabolism</keyword>
<dbReference type="Pfam" id="PF00479">
    <property type="entry name" value="G6PD_N"/>
    <property type="match status" value="1"/>
</dbReference>
<dbReference type="AlphaFoldDB" id="T0ZMV3"/>
<dbReference type="HAMAP" id="MF_00966">
    <property type="entry name" value="G6PD"/>
    <property type="match status" value="1"/>
</dbReference>
<evidence type="ECO:0000256" key="4">
    <source>
        <dbReference type="ARBA" id="ARBA00022857"/>
    </source>
</evidence>
<keyword evidence="5" id="KW-0560">Oxidoreductase</keyword>
<comment type="similarity">
    <text evidence="2">Belongs to the glucose-6-phosphate dehydrogenase family.</text>
</comment>
<gene>
    <name evidence="9" type="ORF">B1B_18275</name>
</gene>
<dbReference type="UniPathway" id="UPA00115"/>
<dbReference type="InterPro" id="IPR019796">
    <property type="entry name" value="G6P_DH_AS"/>
</dbReference>
<name>T0ZMV3_9ZZZZ</name>
<feature type="non-terminal residue" evidence="9">
    <location>
        <position position="1"/>
    </location>
</feature>
<dbReference type="InterPro" id="IPR036291">
    <property type="entry name" value="NAD(P)-bd_dom_sf"/>
</dbReference>
<evidence type="ECO:0000259" key="8">
    <source>
        <dbReference type="Pfam" id="PF02781"/>
    </source>
</evidence>
<dbReference type="PRINTS" id="PR00079">
    <property type="entry name" value="G6PDHDRGNASE"/>
</dbReference>
<dbReference type="PANTHER" id="PTHR23429:SF0">
    <property type="entry name" value="GLUCOSE-6-PHOSPHATE 1-DEHYDROGENASE"/>
    <property type="match status" value="1"/>
</dbReference>
<dbReference type="SUPFAM" id="SSF55347">
    <property type="entry name" value="Glyceraldehyde-3-phosphate dehydrogenase-like, C-terminal domain"/>
    <property type="match status" value="1"/>
</dbReference>
<dbReference type="Pfam" id="PF02781">
    <property type="entry name" value="G6PD_C"/>
    <property type="match status" value="1"/>
</dbReference>
<dbReference type="GO" id="GO:0006006">
    <property type="term" value="P:glucose metabolic process"/>
    <property type="evidence" value="ECO:0007669"/>
    <property type="project" value="UniProtKB-KW"/>
</dbReference>
<organism evidence="9">
    <name type="scientific">mine drainage metagenome</name>
    <dbReference type="NCBI Taxonomy" id="410659"/>
    <lineage>
        <taxon>unclassified sequences</taxon>
        <taxon>metagenomes</taxon>
        <taxon>ecological metagenomes</taxon>
    </lineage>
</organism>
<accession>T0ZMV3</accession>
<evidence type="ECO:0000256" key="2">
    <source>
        <dbReference type="ARBA" id="ARBA00009975"/>
    </source>
</evidence>
<proteinExistence type="inferred from homology"/>
<dbReference type="GO" id="GO:0050661">
    <property type="term" value="F:NADP binding"/>
    <property type="evidence" value="ECO:0007669"/>
    <property type="project" value="InterPro"/>
</dbReference>
<dbReference type="GO" id="GO:0004345">
    <property type="term" value="F:glucose-6-phosphate dehydrogenase activity"/>
    <property type="evidence" value="ECO:0007669"/>
    <property type="project" value="InterPro"/>
</dbReference>
<dbReference type="PANTHER" id="PTHR23429">
    <property type="entry name" value="GLUCOSE-6-PHOSPHATE 1-DEHYDROGENASE G6PD"/>
    <property type="match status" value="1"/>
</dbReference>
<dbReference type="GO" id="GO:0005829">
    <property type="term" value="C:cytosol"/>
    <property type="evidence" value="ECO:0007669"/>
    <property type="project" value="TreeGrafter"/>
</dbReference>
<keyword evidence="3" id="KW-0313">Glucose metabolism</keyword>
<dbReference type="GO" id="GO:0009051">
    <property type="term" value="P:pentose-phosphate shunt, oxidative branch"/>
    <property type="evidence" value="ECO:0007669"/>
    <property type="project" value="TreeGrafter"/>
</dbReference>
<dbReference type="InterPro" id="IPR001282">
    <property type="entry name" value="G6P_DH"/>
</dbReference>
<comment type="pathway">
    <text evidence="1">Carbohydrate degradation; pentose phosphate pathway; D-ribulose 5-phosphate from D-glucose 6-phosphate (oxidative stage): step 1/3.</text>
</comment>
<dbReference type="EMBL" id="AUZY01012229">
    <property type="protein sequence ID" value="EQD31095.1"/>
    <property type="molecule type" value="Genomic_DNA"/>
</dbReference>
<dbReference type="InterPro" id="IPR022675">
    <property type="entry name" value="G6P_DH_C"/>
</dbReference>
<evidence type="ECO:0000259" key="7">
    <source>
        <dbReference type="Pfam" id="PF00479"/>
    </source>
</evidence>
<evidence type="ECO:0000256" key="1">
    <source>
        <dbReference type="ARBA" id="ARBA00004937"/>
    </source>
</evidence>
<dbReference type="Gene3D" id="3.40.50.720">
    <property type="entry name" value="NAD(P)-binding Rossmann-like Domain"/>
    <property type="match status" value="1"/>
</dbReference>
<evidence type="ECO:0000256" key="3">
    <source>
        <dbReference type="ARBA" id="ARBA00022526"/>
    </source>
</evidence>
<evidence type="ECO:0000313" key="9">
    <source>
        <dbReference type="EMBL" id="EQD31095.1"/>
    </source>
</evidence>
<evidence type="ECO:0000256" key="6">
    <source>
        <dbReference type="ARBA" id="ARBA00023277"/>
    </source>
</evidence>
<keyword evidence="4" id="KW-0521">NADP</keyword>